<dbReference type="Pfam" id="PF13793">
    <property type="entry name" value="Pribosyltran_N"/>
    <property type="match status" value="1"/>
</dbReference>
<evidence type="ECO:0000256" key="5">
    <source>
        <dbReference type="ARBA" id="ARBA00022777"/>
    </source>
</evidence>
<dbReference type="NCBIfam" id="TIGR01251">
    <property type="entry name" value="ribP_PPkin"/>
    <property type="match status" value="1"/>
</dbReference>
<dbReference type="EMBL" id="UOEY01000067">
    <property type="protein sequence ID" value="VAW39025.1"/>
    <property type="molecule type" value="Genomic_DNA"/>
</dbReference>
<accession>A0A3B0V627</accession>
<evidence type="ECO:0000256" key="7">
    <source>
        <dbReference type="ARBA" id="ARBA00049535"/>
    </source>
</evidence>
<reference evidence="9" key="1">
    <citation type="submission" date="2018-06" db="EMBL/GenBank/DDBJ databases">
        <authorList>
            <person name="Zhirakovskaya E."/>
        </authorList>
    </citation>
    <scope>NUCLEOTIDE SEQUENCE</scope>
</reference>
<dbReference type="GO" id="GO:0016301">
    <property type="term" value="F:kinase activity"/>
    <property type="evidence" value="ECO:0007669"/>
    <property type="project" value="UniProtKB-KW"/>
</dbReference>
<evidence type="ECO:0000256" key="1">
    <source>
        <dbReference type="ARBA" id="ARBA00013247"/>
    </source>
</evidence>
<dbReference type="InterPro" id="IPR005946">
    <property type="entry name" value="Rib-P_diPkinase"/>
</dbReference>
<comment type="catalytic activity">
    <reaction evidence="7">
        <text>D-ribose 5-phosphate + ATP = 5-phospho-alpha-D-ribose 1-diphosphate + AMP + H(+)</text>
        <dbReference type="Rhea" id="RHEA:15609"/>
        <dbReference type="ChEBI" id="CHEBI:15378"/>
        <dbReference type="ChEBI" id="CHEBI:30616"/>
        <dbReference type="ChEBI" id="CHEBI:58017"/>
        <dbReference type="ChEBI" id="CHEBI:78346"/>
        <dbReference type="ChEBI" id="CHEBI:456215"/>
        <dbReference type="EC" id="2.7.6.1"/>
    </reaction>
</comment>
<dbReference type="GO" id="GO:0006015">
    <property type="term" value="P:5-phosphoribose 1-diphosphate biosynthetic process"/>
    <property type="evidence" value="ECO:0007669"/>
    <property type="project" value="TreeGrafter"/>
</dbReference>
<evidence type="ECO:0000313" key="9">
    <source>
        <dbReference type="EMBL" id="VAW39025.1"/>
    </source>
</evidence>
<dbReference type="SMART" id="SM01400">
    <property type="entry name" value="Pribosyltran_N"/>
    <property type="match status" value="1"/>
</dbReference>
<evidence type="ECO:0000259" key="8">
    <source>
        <dbReference type="Pfam" id="PF13793"/>
    </source>
</evidence>
<evidence type="ECO:0000256" key="2">
    <source>
        <dbReference type="ARBA" id="ARBA00022679"/>
    </source>
</evidence>
<dbReference type="GO" id="GO:0006164">
    <property type="term" value="P:purine nucleotide biosynthetic process"/>
    <property type="evidence" value="ECO:0007669"/>
    <property type="project" value="TreeGrafter"/>
</dbReference>
<dbReference type="InterPro" id="IPR029057">
    <property type="entry name" value="PRTase-like"/>
</dbReference>
<dbReference type="GO" id="GO:0004749">
    <property type="term" value="F:ribose phosphate diphosphokinase activity"/>
    <property type="evidence" value="ECO:0007669"/>
    <property type="project" value="UniProtKB-EC"/>
</dbReference>
<keyword evidence="3" id="KW-0545">Nucleotide biosynthesis</keyword>
<dbReference type="InterPro" id="IPR029099">
    <property type="entry name" value="Pribosyltran_N"/>
</dbReference>
<name>A0A3B0V627_9ZZZZ</name>
<dbReference type="PANTHER" id="PTHR10210">
    <property type="entry name" value="RIBOSE-PHOSPHATE DIPHOSPHOKINASE FAMILY MEMBER"/>
    <property type="match status" value="1"/>
</dbReference>
<dbReference type="CDD" id="cd06223">
    <property type="entry name" value="PRTases_typeI"/>
    <property type="match status" value="1"/>
</dbReference>
<dbReference type="PANTHER" id="PTHR10210:SF32">
    <property type="entry name" value="RIBOSE-PHOSPHATE PYROPHOSPHOKINASE 2"/>
    <property type="match status" value="1"/>
</dbReference>
<evidence type="ECO:0000256" key="4">
    <source>
        <dbReference type="ARBA" id="ARBA00022741"/>
    </source>
</evidence>
<dbReference type="GO" id="GO:0005524">
    <property type="term" value="F:ATP binding"/>
    <property type="evidence" value="ECO:0007669"/>
    <property type="project" value="UniProtKB-KW"/>
</dbReference>
<protein>
    <recommendedName>
        <fullName evidence="1">ribose-phosphate diphosphokinase</fullName>
        <ecNumber evidence="1">2.7.6.1</ecNumber>
    </recommendedName>
</protein>
<proteinExistence type="predicted"/>
<organism evidence="9">
    <name type="scientific">hydrothermal vent metagenome</name>
    <dbReference type="NCBI Taxonomy" id="652676"/>
    <lineage>
        <taxon>unclassified sequences</taxon>
        <taxon>metagenomes</taxon>
        <taxon>ecological metagenomes</taxon>
    </lineage>
</organism>
<evidence type="ECO:0000256" key="3">
    <source>
        <dbReference type="ARBA" id="ARBA00022727"/>
    </source>
</evidence>
<dbReference type="Pfam" id="PF14572">
    <property type="entry name" value="Pribosyl_synth"/>
    <property type="match status" value="1"/>
</dbReference>
<sequence>MKMTEQKNILLFANQASQELAGRVAAELAVPLMQMVMKQFADGEVYHAFPCDISGRDIIIVAATPDDAAQQELVDLIAGCRYWNSGSVNVVIPYLGYSTMERARPESGEIPKGITRTRQIFRSRPDYVAFVDLHSEAVSHAHAGEIRTRHVWTESLAARKIQKMGLRDYVLVSPDYGFSKRVARLAGLLDCPHTAANKDRYDVDRTIVGQMSSAVRGKTAIICDDMIRTGGSMLQTVDRCYEAGAVKVLILATHLVLAGDACARFRARGIDRIIGTDTFPGRHSDDLLDVFSVAPLIARELIHYLRIENFFEAAE</sequence>
<dbReference type="SUPFAM" id="SSF53271">
    <property type="entry name" value="PRTase-like"/>
    <property type="match status" value="2"/>
</dbReference>
<dbReference type="AlphaFoldDB" id="A0A3B0V627"/>
<evidence type="ECO:0000256" key="6">
    <source>
        <dbReference type="ARBA" id="ARBA00022840"/>
    </source>
</evidence>
<gene>
    <name evidence="9" type="ORF">MNBD_DELTA04-1006</name>
</gene>
<dbReference type="InterPro" id="IPR000836">
    <property type="entry name" value="PRTase_dom"/>
</dbReference>
<keyword evidence="5 9" id="KW-0418">Kinase</keyword>
<keyword evidence="4" id="KW-0547">Nucleotide-binding</keyword>
<keyword evidence="6" id="KW-0067">ATP-binding</keyword>
<dbReference type="GO" id="GO:0005737">
    <property type="term" value="C:cytoplasm"/>
    <property type="evidence" value="ECO:0007669"/>
    <property type="project" value="TreeGrafter"/>
</dbReference>
<dbReference type="GO" id="GO:0002189">
    <property type="term" value="C:ribose phosphate diphosphokinase complex"/>
    <property type="evidence" value="ECO:0007669"/>
    <property type="project" value="TreeGrafter"/>
</dbReference>
<dbReference type="Gene3D" id="3.40.50.2020">
    <property type="match status" value="2"/>
</dbReference>
<keyword evidence="2" id="KW-0808">Transferase</keyword>
<dbReference type="GO" id="GO:0000287">
    <property type="term" value="F:magnesium ion binding"/>
    <property type="evidence" value="ECO:0007669"/>
    <property type="project" value="InterPro"/>
</dbReference>
<feature type="domain" description="Ribose-phosphate pyrophosphokinase N-terminal" evidence="8">
    <location>
        <begin position="10"/>
        <end position="103"/>
    </location>
</feature>
<dbReference type="EC" id="2.7.6.1" evidence="1"/>